<dbReference type="Proteomes" id="UP000266677">
    <property type="component" value="Unassembled WGS sequence"/>
</dbReference>
<sequence length="180" mass="20433">MTVTDESSTGSTPQTLREHPVMMAVVKVLVETLQENILNILDARGIPIGDGARSRIMDCEDVVRLKDWVVRSATVKSACEIFYVLPDLTSWHRGEPTSKLGLLWMKLIVNAMANAEEDKVVDRDREELLRILDERGIDVPPDQLFFINMTNVATAMRRWLGKAHTIERIDELFVKDEAVE</sequence>
<dbReference type="AlphaFoldDB" id="A0A3A4L083"/>
<organism evidence="1 2">
    <name type="scientific">Nocardia panacis</name>
    <dbReference type="NCBI Taxonomy" id="2340916"/>
    <lineage>
        <taxon>Bacteria</taxon>
        <taxon>Bacillati</taxon>
        <taxon>Actinomycetota</taxon>
        <taxon>Actinomycetes</taxon>
        <taxon>Mycobacteriales</taxon>
        <taxon>Nocardiaceae</taxon>
        <taxon>Nocardia</taxon>
    </lineage>
</organism>
<gene>
    <name evidence="1" type="ORF">D5S18_00540</name>
</gene>
<dbReference type="RefSeq" id="WP_120036825.1">
    <property type="nucleotide sequence ID" value="NZ_QZFU01000006.1"/>
</dbReference>
<evidence type="ECO:0000313" key="2">
    <source>
        <dbReference type="Proteomes" id="UP000266677"/>
    </source>
</evidence>
<dbReference type="OrthoDB" id="3539696at2"/>
<name>A0A3A4L083_9NOCA</name>
<keyword evidence="2" id="KW-1185">Reference proteome</keyword>
<reference evidence="1 2" key="1">
    <citation type="submission" date="2018-09" db="EMBL/GenBank/DDBJ databases">
        <title>YIM PH21274 draft genome.</title>
        <authorList>
            <person name="Miao C."/>
        </authorList>
    </citation>
    <scope>NUCLEOTIDE SEQUENCE [LARGE SCALE GENOMIC DNA]</scope>
    <source>
        <strain evidence="1 2">YIM PH 21724</strain>
    </source>
</reference>
<protein>
    <submittedName>
        <fullName evidence="1">Uncharacterized protein</fullName>
    </submittedName>
</protein>
<comment type="caution">
    <text evidence="1">The sequence shown here is derived from an EMBL/GenBank/DDBJ whole genome shotgun (WGS) entry which is preliminary data.</text>
</comment>
<evidence type="ECO:0000313" key="1">
    <source>
        <dbReference type="EMBL" id="RJO79805.1"/>
    </source>
</evidence>
<dbReference type="EMBL" id="QZFU01000006">
    <property type="protein sequence ID" value="RJO79805.1"/>
    <property type="molecule type" value="Genomic_DNA"/>
</dbReference>
<proteinExistence type="predicted"/>
<accession>A0A3A4L083</accession>